<keyword evidence="1" id="KW-0472">Membrane</keyword>
<feature type="transmembrane region" description="Helical" evidence="1">
    <location>
        <begin position="24"/>
        <end position="44"/>
    </location>
</feature>
<proteinExistence type="predicted"/>
<name>A0A0U2W3P8_9BACL</name>
<protein>
    <submittedName>
        <fullName evidence="2">Uncharacterized protein</fullName>
    </submittedName>
</protein>
<organism evidence="2 3">
    <name type="scientific">Paenibacillus naphthalenovorans</name>
    <dbReference type="NCBI Taxonomy" id="162209"/>
    <lineage>
        <taxon>Bacteria</taxon>
        <taxon>Bacillati</taxon>
        <taxon>Bacillota</taxon>
        <taxon>Bacilli</taxon>
        <taxon>Bacillales</taxon>
        <taxon>Paenibacillaceae</taxon>
        <taxon>Paenibacillus</taxon>
    </lineage>
</organism>
<keyword evidence="1" id="KW-1133">Transmembrane helix</keyword>
<evidence type="ECO:0000256" key="1">
    <source>
        <dbReference type="SAM" id="Phobius"/>
    </source>
</evidence>
<dbReference type="RefSeq" id="WP_062408425.1">
    <property type="nucleotide sequence ID" value="NZ_CP013652.1"/>
</dbReference>
<feature type="transmembrane region" description="Helical" evidence="1">
    <location>
        <begin position="56"/>
        <end position="73"/>
    </location>
</feature>
<dbReference type="KEGG" id="pnp:IJ22_17270"/>
<reference evidence="2 3" key="2">
    <citation type="journal article" date="2016" name="Genome Announc.">
        <title>Complete Genome Sequences of Two Interactive Moderate Thermophiles, Paenibacillus napthalenovorans 32O-Y and Paenibacillus sp. 32O-W.</title>
        <authorList>
            <person name="Butler R.R.III."/>
            <person name="Wang J."/>
            <person name="Stark B.C."/>
            <person name="Pombert J.F."/>
        </authorList>
    </citation>
    <scope>NUCLEOTIDE SEQUENCE [LARGE SCALE GENOMIC DNA]</scope>
    <source>
        <strain evidence="2 3">32O-Y</strain>
    </source>
</reference>
<reference evidence="3" key="1">
    <citation type="submission" date="2015-12" db="EMBL/GenBank/DDBJ databases">
        <title>Complete genome sequences of two moderately thermophilic Paenibacillus species.</title>
        <authorList>
            <person name="Butler R.III."/>
            <person name="Wang J."/>
            <person name="Stark B.C."/>
            <person name="Pombert J.-F."/>
        </authorList>
    </citation>
    <scope>NUCLEOTIDE SEQUENCE [LARGE SCALE GENOMIC DNA]</scope>
    <source>
        <strain evidence="3">32O-Y</strain>
    </source>
</reference>
<evidence type="ECO:0000313" key="3">
    <source>
        <dbReference type="Proteomes" id="UP000061660"/>
    </source>
</evidence>
<dbReference type="Proteomes" id="UP000061660">
    <property type="component" value="Chromosome"/>
</dbReference>
<dbReference type="OrthoDB" id="2666970at2"/>
<dbReference type="EMBL" id="CP013652">
    <property type="protein sequence ID" value="ALS22101.1"/>
    <property type="molecule type" value="Genomic_DNA"/>
</dbReference>
<gene>
    <name evidence="2" type="ORF">IJ22_17270</name>
</gene>
<sequence>MTIDQVIELGKINYDSSVFSLDYWIWWVIIILLLIIELSIWLFDSFLDNEEVKGKCILLSVIVFMCLLGWNGLADMNKEEELIEKWKSEVAYPYISKLPEEKREVVYIKIDPELSHKKTGGWLYTYSTEVQRTPLTISFKGNGVETYTNWYETHMELSHEQRPYVTFKRLERDLGHNVNKGLYDVKVYLPDSYQFIEIK</sequence>
<evidence type="ECO:0000313" key="2">
    <source>
        <dbReference type="EMBL" id="ALS22101.1"/>
    </source>
</evidence>
<dbReference type="STRING" id="162209.IJ22_17270"/>
<keyword evidence="3" id="KW-1185">Reference proteome</keyword>
<dbReference type="AlphaFoldDB" id="A0A0U2W3P8"/>
<dbReference type="PATRIC" id="fig|162209.4.peg.1830"/>
<accession>A0A0U2W3P8</accession>
<keyword evidence="1" id="KW-0812">Transmembrane</keyword>